<keyword evidence="3" id="KW-1185">Reference proteome</keyword>
<dbReference type="EMBL" id="KQ982543">
    <property type="protein sequence ID" value="KYQ55385.1"/>
    <property type="molecule type" value="Genomic_DNA"/>
</dbReference>
<evidence type="ECO:0000313" key="2">
    <source>
        <dbReference type="EMBL" id="KYQ55385.1"/>
    </source>
</evidence>
<evidence type="ECO:0000313" key="3">
    <source>
        <dbReference type="Proteomes" id="UP000075809"/>
    </source>
</evidence>
<organism evidence="2 3">
    <name type="scientific">Mycetomoellerius zeteki</name>
    <dbReference type="NCBI Taxonomy" id="64791"/>
    <lineage>
        <taxon>Eukaryota</taxon>
        <taxon>Metazoa</taxon>
        <taxon>Ecdysozoa</taxon>
        <taxon>Arthropoda</taxon>
        <taxon>Hexapoda</taxon>
        <taxon>Insecta</taxon>
        <taxon>Pterygota</taxon>
        <taxon>Neoptera</taxon>
        <taxon>Endopterygota</taxon>
        <taxon>Hymenoptera</taxon>
        <taxon>Apocrita</taxon>
        <taxon>Aculeata</taxon>
        <taxon>Formicoidea</taxon>
        <taxon>Formicidae</taxon>
        <taxon>Myrmicinae</taxon>
        <taxon>Mycetomoellerius</taxon>
    </lineage>
</organism>
<dbReference type="STRING" id="64791.A0A151X4M5"/>
<feature type="region of interest" description="Disordered" evidence="1">
    <location>
        <begin position="1"/>
        <end position="27"/>
    </location>
</feature>
<protein>
    <submittedName>
        <fullName evidence="2">Uncharacterized protein</fullName>
    </submittedName>
</protein>
<dbReference type="Proteomes" id="UP000075809">
    <property type="component" value="Unassembled WGS sequence"/>
</dbReference>
<dbReference type="AlphaFoldDB" id="A0A151X4M5"/>
<accession>A0A151X4M5</accession>
<evidence type="ECO:0000256" key="1">
    <source>
        <dbReference type="SAM" id="MobiDB-lite"/>
    </source>
</evidence>
<proteinExistence type="predicted"/>
<gene>
    <name evidence="2" type="ORF">ALC60_05754</name>
</gene>
<sequence>MANLFNLVLSSSDDENNDEEQHRRQRKYKQRIHYFDVLDDVEFKMRFRLNKQSVLLILEEIREKIHPYS</sequence>
<name>A0A151X4M5_9HYME</name>
<reference evidence="2 3" key="1">
    <citation type="submission" date="2015-09" db="EMBL/GenBank/DDBJ databases">
        <title>Trachymyrmex zeteki WGS genome.</title>
        <authorList>
            <person name="Nygaard S."/>
            <person name="Hu H."/>
            <person name="Boomsma J."/>
            <person name="Zhang G."/>
        </authorList>
    </citation>
    <scope>NUCLEOTIDE SEQUENCE [LARGE SCALE GENOMIC DNA]</scope>
    <source>
        <strain evidence="2">Tzet28-1</strain>
        <tissue evidence="2">Whole body</tissue>
    </source>
</reference>